<gene>
    <name evidence="1" type="ORF">T11_17548</name>
</gene>
<sequence>MQTELKNCDPWVRTTLTQLCGQQKGMVDKPNMFQMVDRKTVLLIDNCPAHEVSTNLSNVHMEYFPPNCTSRS</sequence>
<dbReference type="OrthoDB" id="6617542at2759"/>
<protein>
    <submittedName>
        <fullName evidence="1">Uncharacterized protein</fullName>
    </submittedName>
</protein>
<comment type="caution">
    <text evidence="1">The sequence shown here is derived from an EMBL/GenBank/DDBJ whole genome shotgun (WGS) entry which is preliminary data.</text>
</comment>
<keyword evidence="2" id="KW-1185">Reference proteome</keyword>
<name>A0A0V1HZ04_9BILA</name>
<dbReference type="AlphaFoldDB" id="A0A0V1HZ04"/>
<evidence type="ECO:0000313" key="2">
    <source>
        <dbReference type="Proteomes" id="UP000055024"/>
    </source>
</evidence>
<evidence type="ECO:0000313" key="1">
    <source>
        <dbReference type="EMBL" id="KRZ15950.1"/>
    </source>
</evidence>
<dbReference type="Proteomes" id="UP000055024">
    <property type="component" value="Unassembled WGS sequence"/>
</dbReference>
<reference evidence="1 2" key="1">
    <citation type="submission" date="2015-01" db="EMBL/GenBank/DDBJ databases">
        <title>Evolution of Trichinella species and genotypes.</title>
        <authorList>
            <person name="Korhonen P.K."/>
            <person name="Edoardo P."/>
            <person name="Giuseppe L.R."/>
            <person name="Gasser R.B."/>
        </authorList>
    </citation>
    <scope>NUCLEOTIDE SEQUENCE [LARGE SCALE GENOMIC DNA]</scope>
    <source>
        <strain evidence="1">ISS1029</strain>
    </source>
</reference>
<proteinExistence type="predicted"/>
<dbReference type="EMBL" id="JYDP01000014">
    <property type="protein sequence ID" value="KRZ15950.1"/>
    <property type="molecule type" value="Genomic_DNA"/>
</dbReference>
<organism evidence="1 2">
    <name type="scientific">Trichinella zimbabwensis</name>
    <dbReference type="NCBI Taxonomy" id="268475"/>
    <lineage>
        <taxon>Eukaryota</taxon>
        <taxon>Metazoa</taxon>
        <taxon>Ecdysozoa</taxon>
        <taxon>Nematoda</taxon>
        <taxon>Enoplea</taxon>
        <taxon>Dorylaimia</taxon>
        <taxon>Trichinellida</taxon>
        <taxon>Trichinellidae</taxon>
        <taxon>Trichinella</taxon>
    </lineage>
</organism>
<accession>A0A0V1HZ04</accession>